<keyword evidence="10" id="KW-1185">Reference proteome</keyword>
<keyword evidence="2" id="KW-0813">Transport</keyword>
<accession>A0AAV1S4I2</accession>
<dbReference type="Gene3D" id="1.20.1250.20">
    <property type="entry name" value="MFS general substrate transporter like domains"/>
    <property type="match status" value="1"/>
</dbReference>
<evidence type="ECO:0000256" key="6">
    <source>
        <dbReference type="SAM" id="MobiDB-lite"/>
    </source>
</evidence>
<evidence type="ECO:0000256" key="7">
    <source>
        <dbReference type="SAM" id="Phobius"/>
    </source>
</evidence>
<evidence type="ECO:0000259" key="8">
    <source>
        <dbReference type="PROSITE" id="PS50850"/>
    </source>
</evidence>
<dbReference type="InterPro" id="IPR036259">
    <property type="entry name" value="MFS_trans_sf"/>
</dbReference>
<evidence type="ECO:0000313" key="9">
    <source>
        <dbReference type="EMBL" id="CAK7345855.1"/>
    </source>
</evidence>
<keyword evidence="4 7" id="KW-1133">Transmembrane helix</keyword>
<evidence type="ECO:0000256" key="5">
    <source>
        <dbReference type="ARBA" id="ARBA00023136"/>
    </source>
</evidence>
<feature type="transmembrane region" description="Helical" evidence="7">
    <location>
        <begin position="38"/>
        <end position="56"/>
    </location>
</feature>
<dbReference type="Pfam" id="PF00083">
    <property type="entry name" value="Sugar_tr"/>
    <property type="match status" value="1"/>
</dbReference>
<dbReference type="PANTHER" id="PTHR23511:SF5">
    <property type="entry name" value="MAJOR FACILITATOR-TYPE TRANSPORTER HXNZ-RELATED"/>
    <property type="match status" value="1"/>
</dbReference>
<gene>
    <name evidence="9" type="ORF">DCAF_LOCUS18518</name>
</gene>
<evidence type="ECO:0000256" key="4">
    <source>
        <dbReference type="ARBA" id="ARBA00022989"/>
    </source>
</evidence>
<feature type="region of interest" description="Disordered" evidence="6">
    <location>
        <begin position="114"/>
        <end position="133"/>
    </location>
</feature>
<evidence type="ECO:0000256" key="3">
    <source>
        <dbReference type="ARBA" id="ARBA00022692"/>
    </source>
</evidence>
<dbReference type="GO" id="GO:0016020">
    <property type="term" value="C:membrane"/>
    <property type="evidence" value="ECO:0007669"/>
    <property type="project" value="UniProtKB-SubCell"/>
</dbReference>
<dbReference type="PROSITE" id="PS50850">
    <property type="entry name" value="MFS"/>
    <property type="match status" value="1"/>
</dbReference>
<proteinExistence type="predicted"/>
<feature type="non-terminal residue" evidence="9">
    <location>
        <position position="1"/>
    </location>
</feature>
<keyword evidence="5 7" id="KW-0472">Membrane</keyword>
<dbReference type="GO" id="GO:0022857">
    <property type="term" value="F:transmembrane transporter activity"/>
    <property type="evidence" value="ECO:0007669"/>
    <property type="project" value="InterPro"/>
</dbReference>
<dbReference type="AlphaFoldDB" id="A0AAV1S4I2"/>
<evidence type="ECO:0000256" key="2">
    <source>
        <dbReference type="ARBA" id="ARBA00022448"/>
    </source>
</evidence>
<protein>
    <recommendedName>
        <fullName evidence="8">Major facilitator superfamily (MFS) profile domain-containing protein</fullName>
    </recommendedName>
</protein>
<feature type="domain" description="Major facilitator superfamily (MFS) profile" evidence="8">
    <location>
        <begin position="1"/>
        <end position="133"/>
    </location>
</feature>
<name>A0AAV1S4I2_9ROSI</name>
<evidence type="ECO:0000256" key="1">
    <source>
        <dbReference type="ARBA" id="ARBA00004141"/>
    </source>
</evidence>
<dbReference type="InterPro" id="IPR005828">
    <property type="entry name" value="MFS_sugar_transport-like"/>
</dbReference>
<dbReference type="Proteomes" id="UP001314170">
    <property type="component" value="Unassembled WGS sequence"/>
</dbReference>
<sequence length="133" mass="15223">QGFARNNSYNQRSWIFEYFLPKLYISEFVPVAHRGTRMVLLSMFGIVFVAALAWIVMPRLSWRWLLAFSSIPSIAMLFFYSLVPESPRYLCMKGRMNDANNILEKIARLNQSKLPPGQLVPGSAMGLDEESEA</sequence>
<comment type="subcellular location">
    <subcellularLocation>
        <location evidence="1">Membrane</location>
        <topology evidence="1">Multi-pass membrane protein</topology>
    </subcellularLocation>
</comment>
<comment type="caution">
    <text evidence="9">The sequence shown here is derived from an EMBL/GenBank/DDBJ whole genome shotgun (WGS) entry which is preliminary data.</text>
</comment>
<feature type="transmembrane region" description="Helical" evidence="7">
    <location>
        <begin position="62"/>
        <end position="83"/>
    </location>
</feature>
<dbReference type="EMBL" id="CAWUPB010001168">
    <property type="protein sequence ID" value="CAK7345855.1"/>
    <property type="molecule type" value="Genomic_DNA"/>
</dbReference>
<organism evidence="9 10">
    <name type="scientific">Dovyalis caffra</name>
    <dbReference type="NCBI Taxonomy" id="77055"/>
    <lineage>
        <taxon>Eukaryota</taxon>
        <taxon>Viridiplantae</taxon>
        <taxon>Streptophyta</taxon>
        <taxon>Embryophyta</taxon>
        <taxon>Tracheophyta</taxon>
        <taxon>Spermatophyta</taxon>
        <taxon>Magnoliopsida</taxon>
        <taxon>eudicotyledons</taxon>
        <taxon>Gunneridae</taxon>
        <taxon>Pentapetalae</taxon>
        <taxon>rosids</taxon>
        <taxon>fabids</taxon>
        <taxon>Malpighiales</taxon>
        <taxon>Salicaceae</taxon>
        <taxon>Flacourtieae</taxon>
        <taxon>Dovyalis</taxon>
    </lineage>
</organism>
<dbReference type="PANTHER" id="PTHR23511">
    <property type="entry name" value="SYNAPTIC VESICLE GLYCOPROTEIN 2"/>
    <property type="match status" value="1"/>
</dbReference>
<dbReference type="InterPro" id="IPR020846">
    <property type="entry name" value="MFS_dom"/>
</dbReference>
<evidence type="ECO:0000313" key="10">
    <source>
        <dbReference type="Proteomes" id="UP001314170"/>
    </source>
</evidence>
<dbReference type="SUPFAM" id="SSF103473">
    <property type="entry name" value="MFS general substrate transporter"/>
    <property type="match status" value="1"/>
</dbReference>
<reference evidence="9 10" key="1">
    <citation type="submission" date="2024-01" db="EMBL/GenBank/DDBJ databases">
        <authorList>
            <person name="Waweru B."/>
        </authorList>
    </citation>
    <scope>NUCLEOTIDE SEQUENCE [LARGE SCALE GENOMIC DNA]</scope>
</reference>
<keyword evidence="3 7" id="KW-0812">Transmembrane</keyword>